<name>A0A381QEK7_9ZZZZ</name>
<keyword evidence="2" id="KW-1133">Transmembrane helix</keyword>
<feature type="transmembrane region" description="Helical" evidence="2">
    <location>
        <begin position="6"/>
        <end position="23"/>
    </location>
</feature>
<dbReference type="Pfam" id="PF04186">
    <property type="entry name" value="FxsA"/>
    <property type="match status" value="1"/>
</dbReference>
<feature type="transmembrane region" description="Helical" evidence="2">
    <location>
        <begin position="80"/>
        <end position="103"/>
    </location>
</feature>
<dbReference type="GO" id="GO:0016020">
    <property type="term" value="C:membrane"/>
    <property type="evidence" value="ECO:0007669"/>
    <property type="project" value="InterPro"/>
</dbReference>
<dbReference type="InterPro" id="IPR007313">
    <property type="entry name" value="FxsA"/>
</dbReference>
<keyword evidence="2" id="KW-0812">Transmembrane</keyword>
<dbReference type="PANTHER" id="PTHR35335:SF1">
    <property type="entry name" value="UPF0716 PROTEIN FXSA"/>
    <property type="match status" value="1"/>
</dbReference>
<gene>
    <name evidence="3" type="ORF">METZ01_LOCUS30264</name>
</gene>
<reference evidence="3" key="1">
    <citation type="submission" date="2018-05" db="EMBL/GenBank/DDBJ databases">
        <authorList>
            <person name="Lanie J.A."/>
            <person name="Ng W.-L."/>
            <person name="Kazmierczak K.M."/>
            <person name="Andrzejewski T.M."/>
            <person name="Davidsen T.M."/>
            <person name="Wayne K.J."/>
            <person name="Tettelin H."/>
            <person name="Glass J.I."/>
            <person name="Rusch D."/>
            <person name="Podicherti R."/>
            <person name="Tsui H.-C.T."/>
            <person name="Winkler M.E."/>
        </authorList>
    </citation>
    <scope>NUCLEOTIDE SEQUENCE</scope>
</reference>
<organism evidence="3">
    <name type="scientific">marine metagenome</name>
    <dbReference type="NCBI Taxonomy" id="408172"/>
    <lineage>
        <taxon>unclassified sequences</taxon>
        <taxon>metagenomes</taxon>
        <taxon>ecological metagenomes</taxon>
    </lineage>
</organism>
<evidence type="ECO:0000256" key="2">
    <source>
        <dbReference type="SAM" id="Phobius"/>
    </source>
</evidence>
<evidence type="ECO:0000313" key="3">
    <source>
        <dbReference type="EMBL" id="SUZ77410.1"/>
    </source>
</evidence>
<dbReference type="PANTHER" id="PTHR35335">
    <property type="entry name" value="UPF0716 PROTEIN FXSA"/>
    <property type="match status" value="1"/>
</dbReference>
<protein>
    <recommendedName>
        <fullName evidence="4">FxsA cytoplasmic membrane protein</fullName>
    </recommendedName>
</protein>
<sequence>MGLLGRLAFLFVIVPVIELMILIELGRVLGLLPTLLLILLTGAGGAILTRLEGLRVFFQFRQSIAQAQIPGQAILDGVSVLIGGAFLITPGVLTDVLGFSLLLPPSRRWIQRRLRSQLEQKIKDGSIHVVSMGPGQGFGAGFSGSTNSNSWTPKAGNPGAEESAQPRRTSKNEIIFEPEEQ</sequence>
<dbReference type="AlphaFoldDB" id="A0A381QEK7"/>
<feature type="region of interest" description="Disordered" evidence="1">
    <location>
        <begin position="141"/>
        <end position="181"/>
    </location>
</feature>
<proteinExistence type="predicted"/>
<dbReference type="NCBIfam" id="NF008528">
    <property type="entry name" value="PRK11463.1-2"/>
    <property type="match status" value="1"/>
</dbReference>
<evidence type="ECO:0000256" key="1">
    <source>
        <dbReference type="SAM" id="MobiDB-lite"/>
    </source>
</evidence>
<feature type="transmembrane region" description="Helical" evidence="2">
    <location>
        <begin position="30"/>
        <end position="48"/>
    </location>
</feature>
<evidence type="ECO:0008006" key="4">
    <source>
        <dbReference type="Google" id="ProtNLM"/>
    </source>
</evidence>
<dbReference type="EMBL" id="UINC01001316">
    <property type="protein sequence ID" value="SUZ77410.1"/>
    <property type="molecule type" value="Genomic_DNA"/>
</dbReference>
<keyword evidence="2" id="KW-0472">Membrane</keyword>
<accession>A0A381QEK7</accession>